<dbReference type="STRING" id="1116472.MGMO_85c00440"/>
<keyword evidence="1" id="KW-0732">Signal</keyword>
<dbReference type="Proteomes" id="UP000017842">
    <property type="component" value="Unassembled WGS sequence"/>
</dbReference>
<evidence type="ECO:0000256" key="1">
    <source>
        <dbReference type="SAM" id="SignalP"/>
    </source>
</evidence>
<comment type="caution">
    <text evidence="2">The sequence shown here is derived from an EMBL/GenBank/DDBJ whole genome shotgun (WGS) entry which is preliminary data.</text>
</comment>
<accession>V5BVL6</accession>
<reference evidence="2 3" key="1">
    <citation type="journal article" date="2013" name="Genome Announc.">
        <title>Draft Genome Sequence of the Methanotrophic Gammaproteobacterium Methyloglobulus morosus DSM 22980 Strain KoM1.</title>
        <authorList>
            <person name="Poehlein A."/>
            <person name="Deutzmann J.S."/>
            <person name="Daniel R."/>
            <person name="Simeonova D.D."/>
        </authorList>
    </citation>
    <scope>NUCLEOTIDE SEQUENCE [LARGE SCALE GENOMIC DNA]</scope>
    <source>
        <strain evidence="2 3">KoM1</strain>
    </source>
</reference>
<feature type="signal peptide" evidence="1">
    <location>
        <begin position="1"/>
        <end position="22"/>
    </location>
</feature>
<keyword evidence="3" id="KW-1185">Reference proteome</keyword>
<organism evidence="2 3">
    <name type="scientific">Methyloglobulus morosus KoM1</name>
    <dbReference type="NCBI Taxonomy" id="1116472"/>
    <lineage>
        <taxon>Bacteria</taxon>
        <taxon>Pseudomonadati</taxon>
        <taxon>Pseudomonadota</taxon>
        <taxon>Gammaproteobacteria</taxon>
        <taxon>Methylococcales</taxon>
        <taxon>Methylococcaceae</taxon>
        <taxon>Methyloglobulus</taxon>
    </lineage>
</organism>
<evidence type="ECO:0000313" key="2">
    <source>
        <dbReference type="EMBL" id="ESS71919.1"/>
    </source>
</evidence>
<dbReference type="EMBL" id="AYLO01000082">
    <property type="protein sequence ID" value="ESS71919.1"/>
    <property type="molecule type" value="Genomic_DNA"/>
</dbReference>
<feature type="chain" id="PRO_5004731621" evidence="1">
    <location>
        <begin position="23"/>
        <end position="217"/>
    </location>
</feature>
<dbReference type="RefSeq" id="WP_023495077.1">
    <property type="nucleotide sequence ID" value="NZ_AYLO01000082.1"/>
</dbReference>
<evidence type="ECO:0000313" key="3">
    <source>
        <dbReference type="Proteomes" id="UP000017842"/>
    </source>
</evidence>
<protein>
    <submittedName>
        <fullName evidence="2">Uncharacterized protein</fullName>
    </submittedName>
</protein>
<gene>
    <name evidence="2" type="ORF">MGMO_85c00440</name>
</gene>
<name>V5BVL6_9GAMM</name>
<sequence length="217" mass="23088">MKIKLLVLLVCVLISLPGVATAVQSLDYQRQSEQAAAVTKAQSEHAAAVTKAQAEHAAAVTKAQAEHAAAVTKAQFEHAAVVTKAQSEHAAAVNADNGIVNKIYSFLKTGLLENIYKLFQGGPSTPAQYPSGGGAVTDMGITIIENSPEIAQNQKNVTDAQKRWIPEAVELCRDGLPMEEILMLAPGVQGGELFFPKQRLTSVIKNEAIKQGITCKE</sequence>
<proteinExistence type="predicted"/>
<dbReference type="PATRIC" id="fig|1116472.3.peg.2358"/>
<dbReference type="AlphaFoldDB" id="V5BVL6"/>